<dbReference type="Pfam" id="PF13011">
    <property type="entry name" value="LZ_Tnp_IS481"/>
    <property type="match status" value="1"/>
</dbReference>
<dbReference type="AlphaFoldDB" id="A0A255ELD0"/>
<dbReference type="EMBL" id="NMVJ01000007">
    <property type="protein sequence ID" value="OYN90262.1"/>
    <property type="molecule type" value="Genomic_DNA"/>
</dbReference>
<organism evidence="3 4">
    <name type="scientific">Parenemella sanctibonifatiensis</name>
    <dbReference type="NCBI Taxonomy" id="2016505"/>
    <lineage>
        <taxon>Bacteria</taxon>
        <taxon>Bacillati</taxon>
        <taxon>Actinomycetota</taxon>
        <taxon>Actinomycetes</taxon>
        <taxon>Propionibacteriales</taxon>
        <taxon>Propionibacteriaceae</taxon>
        <taxon>Parenemella</taxon>
    </lineage>
</organism>
<keyword evidence="4" id="KW-1185">Reference proteome</keyword>
<dbReference type="InterPro" id="IPR024967">
    <property type="entry name" value="DNA-bd_IS481-type"/>
</dbReference>
<name>A0A255ELD0_9ACTN</name>
<sequence length="52" mass="5655">MSHRNARLIVRGRELLVERVCEQGWAVAHAAQAQDGRLGAGRGHGGFSFGLR</sequence>
<dbReference type="RefSeq" id="WP_094451838.1">
    <property type="nucleotide sequence ID" value="NZ_NMVI01000029.1"/>
</dbReference>
<dbReference type="EMBL" id="NMVI01000029">
    <property type="protein sequence ID" value="OYN83996.1"/>
    <property type="molecule type" value="Genomic_DNA"/>
</dbReference>
<evidence type="ECO:0000313" key="2">
    <source>
        <dbReference type="EMBL" id="OYN83996.1"/>
    </source>
</evidence>
<feature type="domain" description="DNA-binding" evidence="1">
    <location>
        <begin position="2"/>
        <end position="40"/>
    </location>
</feature>
<protein>
    <recommendedName>
        <fullName evidence="1">DNA-binding domain-containing protein</fullName>
    </recommendedName>
</protein>
<gene>
    <name evidence="3" type="ORF">CGZ91_08850</name>
    <name evidence="2" type="ORF">CGZ92_13115</name>
</gene>
<proteinExistence type="predicted"/>
<evidence type="ECO:0000313" key="4">
    <source>
        <dbReference type="Proteomes" id="UP000216300"/>
    </source>
</evidence>
<dbReference type="Proteomes" id="UP000216300">
    <property type="component" value="Unassembled WGS sequence"/>
</dbReference>
<dbReference type="Proteomes" id="UP000216533">
    <property type="component" value="Unassembled WGS sequence"/>
</dbReference>
<reference evidence="4 5" key="1">
    <citation type="submission" date="2017-07" db="EMBL/GenBank/DDBJ databases">
        <title>Draft whole genome sequences of clinical Proprionibacteriaceae strains.</title>
        <authorList>
            <person name="Bernier A.-M."/>
            <person name="Bernard K."/>
            <person name="Domingo M.-C."/>
        </authorList>
    </citation>
    <scope>NUCLEOTIDE SEQUENCE [LARGE SCALE GENOMIC DNA]</scope>
    <source>
        <strain evidence="3 4">NML 150081</strain>
        <strain evidence="2 5">NML 160184</strain>
    </source>
</reference>
<evidence type="ECO:0000313" key="3">
    <source>
        <dbReference type="EMBL" id="OYN90262.1"/>
    </source>
</evidence>
<accession>A0A255DXF1</accession>
<comment type="caution">
    <text evidence="3">The sequence shown here is derived from an EMBL/GenBank/DDBJ whole genome shotgun (WGS) entry which is preliminary data.</text>
</comment>
<evidence type="ECO:0000259" key="1">
    <source>
        <dbReference type="Pfam" id="PF13011"/>
    </source>
</evidence>
<evidence type="ECO:0000313" key="5">
    <source>
        <dbReference type="Proteomes" id="UP000216533"/>
    </source>
</evidence>
<accession>A0A255ELD0</accession>